<dbReference type="SUPFAM" id="SSF51905">
    <property type="entry name" value="FAD/NAD(P)-binding domain"/>
    <property type="match status" value="2"/>
</dbReference>
<name>A0A7Y0Q2W0_9FIRM</name>
<dbReference type="Proteomes" id="UP000533476">
    <property type="component" value="Unassembled WGS sequence"/>
</dbReference>
<dbReference type="Gene3D" id="3.50.50.100">
    <property type="match status" value="1"/>
</dbReference>
<keyword evidence="3" id="KW-1185">Reference proteome</keyword>
<dbReference type="EMBL" id="JABBVZ010000009">
    <property type="protein sequence ID" value="NMP21574.1"/>
    <property type="molecule type" value="Genomic_DNA"/>
</dbReference>
<gene>
    <name evidence="2" type="ORF">HIJ39_04285</name>
</gene>
<feature type="domain" description="FAD/NAD(P)-binding" evidence="1">
    <location>
        <begin position="179"/>
        <end position="307"/>
    </location>
</feature>
<comment type="caution">
    <text evidence="2">The sequence shown here is derived from an EMBL/GenBank/DDBJ whole genome shotgun (WGS) entry which is preliminary data.</text>
</comment>
<dbReference type="AlphaFoldDB" id="A0A7Y0Q2W0"/>
<protein>
    <submittedName>
        <fullName evidence="2">NAD(P)/FAD-dependent oxidoreductase</fullName>
    </submittedName>
</protein>
<evidence type="ECO:0000259" key="1">
    <source>
        <dbReference type="Pfam" id="PF07992"/>
    </source>
</evidence>
<sequence>MARVLIAGAGVGGLASAHRLRRQLADSDEIVVFDQSPMHTFWPSLLWLMTGTRHADQVQRPLTALKERKITVVHGPITAIEPTDKAVVSGDVRWAGDALIIALGADLDPSLVPGLTDEPGNFYTVAGAQAVWEQLQTVDQGRVVVLISRVPFKCPAAPYEAAMLIDGVLRKRHRRDRVSVEVWAAEPAPMGVAGPAVSQAVVNALTERGIAYQPQHVVSEVDASARVLTFQEATAVSYDLLAYVPPHRVPTVVAEAGLAPADGWVAVDPHTLETRFRDVFAIGDVTGIPLALGKPLPKAGVFAHRQGEVVADLIARRITGRETGPTFDGVGECFIEMGRGIAGFARGNFYAEPTPAVHAYKPGRHWHAGKVAFERHWWAQWW</sequence>
<feature type="domain" description="FAD/NAD(P)-binding" evidence="1">
    <location>
        <begin position="3"/>
        <end position="137"/>
    </location>
</feature>
<dbReference type="Pfam" id="PF07992">
    <property type="entry name" value="Pyr_redox_2"/>
    <property type="match status" value="2"/>
</dbReference>
<organism evidence="2 3">
    <name type="scientific">Sulfobacillus harzensis</name>
    <dbReference type="NCBI Taxonomy" id="2729629"/>
    <lineage>
        <taxon>Bacteria</taxon>
        <taxon>Bacillati</taxon>
        <taxon>Bacillota</taxon>
        <taxon>Clostridia</taxon>
        <taxon>Eubacteriales</taxon>
        <taxon>Clostridiales Family XVII. Incertae Sedis</taxon>
        <taxon>Sulfobacillus</taxon>
    </lineage>
</organism>
<evidence type="ECO:0000313" key="3">
    <source>
        <dbReference type="Proteomes" id="UP000533476"/>
    </source>
</evidence>
<dbReference type="PANTHER" id="PTHR43755">
    <property type="match status" value="1"/>
</dbReference>
<dbReference type="InterPro" id="IPR023753">
    <property type="entry name" value="FAD/NAD-binding_dom"/>
</dbReference>
<dbReference type="PANTHER" id="PTHR43755:SF1">
    <property type="entry name" value="FAD-DEPENDENT PYRIDINE NUCLEOTIDE-DISULPHIDE OXIDOREDUCTASE"/>
    <property type="match status" value="1"/>
</dbReference>
<dbReference type="InterPro" id="IPR052541">
    <property type="entry name" value="SQRD"/>
</dbReference>
<accession>A0A7Y0Q2W0</accession>
<reference evidence="2 3" key="1">
    <citation type="submission" date="2020-04" db="EMBL/GenBank/DDBJ databases">
        <authorList>
            <person name="Zhang R."/>
            <person name="Schippers A."/>
        </authorList>
    </citation>
    <scope>NUCLEOTIDE SEQUENCE [LARGE SCALE GENOMIC DNA]</scope>
    <source>
        <strain evidence="2 3">DSM 109850</strain>
    </source>
</reference>
<dbReference type="InterPro" id="IPR036188">
    <property type="entry name" value="FAD/NAD-bd_sf"/>
</dbReference>
<dbReference type="GO" id="GO:0016491">
    <property type="term" value="F:oxidoreductase activity"/>
    <property type="evidence" value="ECO:0007669"/>
    <property type="project" value="InterPro"/>
</dbReference>
<evidence type="ECO:0000313" key="2">
    <source>
        <dbReference type="EMBL" id="NMP21574.1"/>
    </source>
</evidence>
<proteinExistence type="predicted"/>
<dbReference type="RefSeq" id="WP_169097059.1">
    <property type="nucleotide sequence ID" value="NZ_JABBVZ010000009.1"/>
</dbReference>
<dbReference type="PRINTS" id="PR00368">
    <property type="entry name" value="FADPNR"/>
</dbReference>